<name>A0A843X887_COLES</name>
<evidence type="ECO:0000313" key="1">
    <source>
        <dbReference type="EMBL" id="MQM15535.1"/>
    </source>
</evidence>
<dbReference type="EMBL" id="NMUH01006561">
    <property type="protein sequence ID" value="MQM15535.1"/>
    <property type="molecule type" value="Genomic_DNA"/>
</dbReference>
<dbReference type="AlphaFoldDB" id="A0A843X887"/>
<keyword evidence="2" id="KW-1185">Reference proteome</keyword>
<dbReference type="Proteomes" id="UP000652761">
    <property type="component" value="Unassembled WGS sequence"/>
</dbReference>
<gene>
    <name evidence="1" type="ORF">Taro_048481</name>
</gene>
<reference evidence="1" key="1">
    <citation type="submission" date="2017-07" db="EMBL/GenBank/DDBJ databases">
        <title>Taro Niue Genome Assembly and Annotation.</title>
        <authorList>
            <person name="Atibalentja N."/>
            <person name="Keating K."/>
            <person name="Fields C.J."/>
        </authorList>
    </citation>
    <scope>NUCLEOTIDE SEQUENCE</scope>
    <source>
        <strain evidence="1">Niue_2</strain>
        <tissue evidence="1">Leaf</tissue>
    </source>
</reference>
<proteinExistence type="predicted"/>
<sequence>MLLERFLRLWPPMFYSDYDPNKAESWVHELERTFETMDCVEQDQVRLAVYQLKGSAHEWWRTMRQTSFQGRRLDQISWDGLRSELRSAMADHLCDTLGLAVARATALERECRSQP</sequence>
<evidence type="ECO:0008006" key="3">
    <source>
        <dbReference type="Google" id="ProtNLM"/>
    </source>
</evidence>
<dbReference type="OrthoDB" id="786614at2759"/>
<evidence type="ECO:0000313" key="2">
    <source>
        <dbReference type="Proteomes" id="UP000652761"/>
    </source>
</evidence>
<protein>
    <recommendedName>
        <fullName evidence="3">Retrotransposon gag domain-containing protein</fullName>
    </recommendedName>
</protein>
<organism evidence="1 2">
    <name type="scientific">Colocasia esculenta</name>
    <name type="common">Wild taro</name>
    <name type="synonym">Arum esculentum</name>
    <dbReference type="NCBI Taxonomy" id="4460"/>
    <lineage>
        <taxon>Eukaryota</taxon>
        <taxon>Viridiplantae</taxon>
        <taxon>Streptophyta</taxon>
        <taxon>Embryophyta</taxon>
        <taxon>Tracheophyta</taxon>
        <taxon>Spermatophyta</taxon>
        <taxon>Magnoliopsida</taxon>
        <taxon>Liliopsida</taxon>
        <taxon>Araceae</taxon>
        <taxon>Aroideae</taxon>
        <taxon>Colocasieae</taxon>
        <taxon>Colocasia</taxon>
    </lineage>
</organism>
<accession>A0A843X887</accession>
<comment type="caution">
    <text evidence="1">The sequence shown here is derived from an EMBL/GenBank/DDBJ whole genome shotgun (WGS) entry which is preliminary data.</text>
</comment>